<proteinExistence type="predicted"/>
<evidence type="ECO:0000256" key="1">
    <source>
        <dbReference type="SAM" id="Phobius"/>
    </source>
</evidence>
<dbReference type="Proteomes" id="UP000253951">
    <property type="component" value="Chromosome"/>
</dbReference>
<reference evidence="2 3" key="1">
    <citation type="submission" date="2018-07" db="EMBL/GenBank/DDBJ databases">
        <title>Complete genome sequence of Flavobacterium arcticum type strain SM1502T.</title>
        <authorList>
            <person name="Li Y."/>
            <person name="Li D.-D."/>
        </authorList>
    </citation>
    <scope>NUCLEOTIDE SEQUENCE [LARGE SCALE GENOMIC DNA]</scope>
    <source>
        <strain evidence="2 3">SM1502</strain>
    </source>
</reference>
<dbReference type="AlphaFoldDB" id="A0A345HCY6"/>
<gene>
    <name evidence="2" type="ORF">DVK85_09450</name>
</gene>
<dbReference type="RefSeq" id="WP_114678204.1">
    <property type="nucleotide sequence ID" value="NZ_CP031188.1"/>
</dbReference>
<keyword evidence="1" id="KW-0812">Transmembrane</keyword>
<sequence>MKNFKLDNEPKIKSGFKAPDDYFSNLTDTVLQKLPQQETKVVPLYRKKPIWLSAAAVFIMFIGISVFLNLNTTTQPDVATIENYLVYESNINEYDLYQQFDATDIQELEQSMVTNNLSNEAIEDYISTQSNYDIYLTE</sequence>
<feature type="transmembrane region" description="Helical" evidence="1">
    <location>
        <begin position="50"/>
        <end position="70"/>
    </location>
</feature>
<dbReference type="EMBL" id="CP031188">
    <property type="protein sequence ID" value="AXG74446.1"/>
    <property type="molecule type" value="Genomic_DNA"/>
</dbReference>
<keyword evidence="1" id="KW-1133">Transmembrane helix</keyword>
<name>A0A345HCY6_9FLAO</name>
<keyword evidence="1" id="KW-0472">Membrane</keyword>
<accession>A0A345HCY6</accession>
<organism evidence="2 3">
    <name type="scientific">Flavobacterium arcticum</name>
    <dbReference type="NCBI Taxonomy" id="1784713"/>
    <lineage>
        <taxon>Bacteria</taxon>
        <taxon>Pseudomonadati</taxon>
        <taxon>Bacteroidota</taxon>
        <taxon>Flavobacteriia</taxon>
        <taxon>Flavobacteriales</taxon>
        <taxon>Flavobacteriaceae</taxon>
        <taxon>Flavobacterium</taxon>
    </lineage>
</organism>
<keyword evidence="3" id="KW-1185">Reference proteome</keyword>
<dbReference type="KEGG" id="fat:DVK85_09450"/>
<evidence type="ECO:0000313" key="3">
    <source>
        <dbReference type="Proteomes" id="UP000253951"/>
    </source>
</evidence>
<dbReference type="OrthoDB" id="981524at2"/>
<evidence type="ECO:0000313" key="2">
    <source>
        <dbReference type="EMBL" id="AXG74446.1"/>
    </source>
</evidence>
<protein>
    <submittedName>
        <fullName evidence="2">Uncharacterized protein</fullName>
    </submittedName>
</protein>